<sequence length="290" mass="30545">MPGGDVEGISFEGIGTQWEISSPLPLAPSLTERILARVEKFDADWSRFRSDSLVSAMARTPGRYDFPDEAGQLGKLYRTLYRISAGTMTPLIGASLERLGYDAAYSLRPAGSPLPAPAWDDVLDWNGTSITTSAPVVLDIGAAGKGLLVDLLAAELEAAGVDAFVIDGSGDLLARGPSAVPVALEHPYNPDQAIGVVRLAGRALCASAANRRAWGDGLHHVLDGTTGRPVQTAVATWALAETAVLADALATALFFVPGAQLQESFDFSWLTVYSDGSAGYSEEFEGTLFT</sequence>
<protein>
    <recommendedName>
        <fullName evidence="3">FAD:protein FMN transferase</fullName>
        <ecNumber evidence="2">2.7.1.180</ecNumber>
    </recommendedName>
    <alternativeName>
        <fullName evidence="9">Flavin transferase</fullName>
    </alternativeName>
</protein>
<dbReference type="InterPro" id="IPR024932">
    <property type="entry name" value="ApbE"/>
</dbReference>
<evidence type="ECO:0000256" key="4">
    <source>
        <dbReference type="ARBA" id="ARBA00022630"/>
    </source>
</evidence>
<evidence type="ECO:0000256" key="6">
    <source>
        <dbReference type="ARBA" id="ARBA00022723"/>
    </source>
</evidence>
<dbReference type="PANTHER" id="PTHR30040">
    <property type="entry name" value="THIAMINE BIOSYNTHESIS LIPOPROTEIN APBE"/>
    <property type="match status" value="1"/>
</dbReference>
<dbReference type="EMBL" id="SMZQ01000001">
    <property type="protein sequence ID" value="TDL41630.1"/>
    <property type="molecule type" value="Genomic_DNA"/>
</dbReference>
<keyword evidence="6" id="KW-0479">Metal-binding</keyword>
<evidence type="ECO:0000256" key="2">
    <source>
        <dbReference type="ARBA" id="ARBA00011955"/>
    </source>
</evidence>
<keyword evidence="8" id="KW-0460">Magnesium</keyword>
<dbReference type="Gene3D" id="3.10.520.10">
    <property type="entry name" value="ApbE-like domains"/>
    <property type="match status" value="1"/>
</dbReference>
<evidence type="ECO:0000313" key="11">
    <source>
        <dbReference type="EMBL" id="TDL41630.1"/>
    </source>
</evidence>
<dbReference type="InterPro" id="IPR003374">
    <property type="entry name" value="ApbE-like_sf"/>
</dbReference>
<dbReference type="OrthoDB" id="3728306at2"/>
<dbReference type="Pfam" id="PF02424">
    <property type="entry name" value="ApbE"/>
    <property type="match status" value="1"/>
</dbReference>
<reference evidence="11 12" key="1">
    <citation type="submission" date="2019-03" db="EMBL/GenBank/DDBJ databases">
        <title>Genome Sequencing and Assembly of Various Microbes Isolated from Partially Reclaimed Soil and Acid Mine Drainage (AMD) Site.</title>
        <authorList>
            <person name="Steinbock B."/>
            <person name="Bechtold R."/>
            <person name="Sevigny J.L."/>
            <person name="Thomas D."/>
            <person name="Cuthill L.R."/>
            <person name="Aveiro Johannsen E.J."/>
            <person name="Thomas K."/>
            <person name="Ghosh A."/>
        </authorList>
    </citation>
    <scope>NUCLEOTIDE SEQUENCE [LARGE SCALE GENOMIC DNA]</scope>
    <source>
        <strain evidence="11 12">S-A1</strain>
    </source>
</reference>
<proteinExistence type="predicted"/>
<keyword evidence="7" id="KW-0274">FAD</keyword>
<dbReference type="RefSeq" id="WP_133346246.1">
    <property type="nucleotide sequence ID" value="NZ_SMZQ01000001.1"/>
</dbReference>
<dbReference type="EC" id="2.7.1.180" evidence="2"/>
<evidence type="ECO:0000256" key="3">
    <source>
        <dbReference type="ARBA" id="ARBA00016337"/>
    </source>
</evidence>
<dbReference type="GO" id="GO:0016740">
    <property type="term" value="F:transferase activity"/>
    <property type="evidence" value="ECO:0007669"/>
    <property type="project" value="UniProtKB-KW"/>
</dbReference>
<comment type="cofactor">
    <cofactor evidence="1">
        <name>Mg(2+)</name>
        <dbReference type="ChEBI" id="CHEBI:18420"/>
    </cofactor>
</comment>
<dbReference type="GO" id="GO:0046872">
    <property type="term" value="F:metal ion binding"/>
    <property type="evidence" value="ECO:0007669"/>
    <property type="project" value="UniProtKB-KW"/>
</dbReference>
<dbReference type="Proteomes" id="UP000294621">
    <property type="component" value="Unassembled WGS sequence"/>
</dbReference>
<organism evidence="11 12">
    <name type="scientific">Arthrobacter nitrophenolicus</name>
    <dbReference type="NCBI Taxonomy" id="683150"/>
    <lineage>
        <taxon>Bacteria</taxon>
        <taxon>Bacillati</taxon>
        <taxon>Actinomycetota</taxon>
        <taxon>Actinomycetes</taxon>
        <taxon>Micrococcales</taxon>
        <taxon>Micrococcaceae</taxon>
        <taxon>Arthrobacter</taxon>
    </lineage>
</organism>
<comment type="caution">
    <text evidence="11">The sequence shown here is derived from an EMBL/GenBank/DDBJ whole genome shotgun (WGS) entry which is preliminary data.</text>
</comment>
<evidence type="ECO:0000256" key="10">
    <source>
        <dbReference type="ARBA" id="ARBA00048540"/>
    </source>
</evidence>
<dbReference type="SUPFAM" id="SSF143631">
    <property type="entry name" value="ApbE-like"/>
    <property type="match status" value="1"/>
</dbReference>
<evidence type="ECO:0000256" key="5">
    <source>
        <dbReference type="ARBA" id="ARBA00022679"/>
    </source>
</evidence>
<keyword evidence="4" id="KW-0285">Flavoprotein</keyword>
<accession>A0A4R5Y9Y3</accession>
<gene>
    <name evidence="11" type="ORF">E2R57_02980</name>
</gene>
<evidence type="ECO:0000313" key="12">
    <source>
        <dbReference type="Proteomes" id="UP000294621"/>
    </source>
</evidence>
<keyword evidence="5 11" id="KW-0808">Transferase</keyword>
<evidence type="ECO:0000256" key="8">
    <source>
        <dbReference type="ARBA" id="ARBA00022842"/>
    </source>
</evidence>
<comment type="catalytic activity">
    <reaction evidence="10">
        <text>L-threonyl-[protein] + FAD = FMN-L-threonyl-[protein] + AMP + H(+)</text>
        <dbReference type="Rhea" id="RHEA:36847"/>
        <dbReference type="Rhea" id="RHEA-COMP:11060"/>
        <dbReference type="Rhea" id="RHEA-COMP:11061"/>
        <dbReference type="ChEBI" id="CHEBI:15378"/>
        <dbReference type="ChEBI" id="CHEBI:30013"/>
        <dbReference type="ChEBI" id="CHEBI:57692"/>
        <dbReference type="ChEBI" id="CHEBI:74257"/>
        <dbReference type="ChEBI" id="CHEBI:456215"/>
        <dbReference type="EC" id="2.7.1.180"/>
    </reaction>
</comment>
<dbReference type="STRING" id="683150.G205_22675"/>
<dbReference type="PANTHER" id="PTHR30040:SF2">
    <property type="entry name" value="FAD:PROTEIN FMN TRANSFERASE"/>
    <property type="match status" value="1"/>
</dbReference>
<name>A0A4R5Y9Y3_9MICC</name>
<dbReference type="AlphaFoldDB" id="A0A4R5Y9Y3"/>
<evidence type="ECO:0000256" key="9">
    <source>
        <dbReference type="ARBA" id="ARBA00031306"/>
    </source>
</evidence>
<evidence type="ECO:0000256" key="7">
    <source>
        <dbReference type="ARBA" id="ARBA00022827"/>
    </source>
</evidence>
<evidence type="ECO:0000256" key="1">
    <source>
        <dbReference type="ARBA" id="ARBA00001946"/>
    </source>
</evidence>